<protein>
    <recommendedName>
        <fullName evidence="10">LuxR family transcriptional regulator</fullName>
    </recommendedName>
</protein>
<dbReference type="InterPro" id="IPR001789">
    <property type="entry name" value="Sig_transdc_resp-reg_receiver"/>
</dbReference>
<dbReference type="PANTHER" id="PTHR43214:SF24">
    <property type="entry name" value="TRANSCRIPTIONAL REGULATORY PROTEIN NARL-RELATED"/>
    <property type="match status" value="1"/>
</dbReference>
<dbReference type="GO" id="GO:0006355">
    <property type="term" value="P:regulation of DNA-templated transcription"/>
    <property type="evidence" value="ECO:0007669"/>
    <property type="project" value="InterPro"/>
</dbReference>
<dbReference type="Gene3D" id="3.40.50.2300">
    <property type="match status" value="1"/>
</dbReference>
<keyword evidence="9" id="KW-1185">Reference proteome</keyword>
<dbReference type="GO" id="GO:0003677">
    <property type="term" value="F:DNA binding"/>
    <property type="evidence" value="ECO:0007669"/>
    <property type="project" value="UniProtKB-KW"/>
</dbReference>
<evidence type="ECO:0000256" key="2">
    <source>
        <dbReference type="ARBA" id="ARBA00023015"/>
    </source>
</evidence>
<evidence type="ECO:0008006" key="10">
    <source>
        <dbReference type="Google" id="ProtNLM"/>
    </source>
</evidence>
<dbReference type="AlphaFoldDB" id="A0A0D7CV16"/>
<evidence type="ECO:0000259" key="6">
    <source>
        <dbReference type="PROSITE" id="PS50043"/>
    </source>
</evidence>
<proteinExistence type="predicted"/>
<dbReference type="CDD" id="cd06170">
    <property type="entry name" value="LuxR_C_like"/>
    <property type="match status" value="1"/>
</dbReference>
<dbReference type="PATRIC" id="fig|1240678.4.peg.276"/>
<name>A0A0D7CV16_9ACTN</name>
<keyword evidence="2" id="KW-0805">Transcription regulation</keyword>
<evidence type="ECO:0000313" key="9">
    <source>
        <dbReference type="Proteomes" id="UP000032458"/>
    </source>
</evidence>
<evidence type="ECO:0000259" key="7">
    <source>
        <dbReference type="PROSITE" id="PS50110"/>
    </source>
</evidence>
<reference evidence="8 9" key="1">
    <citation type="submission" date="2014-09" db="EMBL/GenBank/DDBJ databases">
        <title>Draft genome sequence of Streptomyces natalensis ATCC 27448, producer of the antifungal pimaricin.</title>
        <authorList>
            <person name="Mendes M.V."/>
            <person name="Beites T."/>
            <person name="Pires S."/>
            <person name="Santos C.L."/>
            <person name="Moradas-Ferreira P."/>
        </authorList>
    </citation>
    <scope>NUCLEOTIDE SEQUENCE [LARGE SCALE GENOMIC DNA]</scope>
    <source>
        <strain evidence="8 9">ATCC 27448</strain>
    </source>
</reference>
<dbReference type="InterPro" id="IPR000792">
    <property type="entry name" value="Tscrpt_reg_LuxR_C"/>
</dbReference>
<evidence type="ECO:0000256" key="3">
    <source>
        <dbReference type="ARBA" id="ARBA00023125"/>
    </source>
</evidence>
<dbReference type="SMART" id="SM00448">
    <property type="entry name" value="REC"/>
    <property type="match status" value="1"/>
</dbReference>
<evidence type="ECO:0000256" key="5">
    <source>
        <dbReference type="PROSITE-ProRule" id="PRU00169"/>
    </source>
</evidence>
<evidence type="ECO:0000256" key="1">
    <source>
        <dbReference type="ARBA" id="ARBA00022553"/>
    </source>
</evidence>
<dbReference type="PANTHER" id="PTHR43214">
    <property type="entry name" value="TWO-COMPONENT RESPONSE REGULATOR"/>
    <property type="match status" value="1"/>
</dbReference>
<dbReference type="Pfam" id="PF00072">
    <property type="entry name" value="Response_reg"/>
    <property type="match status" value="1"/>
</dbReference>
<comment type="caution">
    <text evidence="8">The sequence shown here is derived from an EMBL/GenBank/DDBJ whole genome shotgun (WGS) entry which is preliminary data.</text>
</comment>
<dbReference type="InterPro" id="IPR058245">
    <property type="entry name" value="NreC/VraR/RcsB-like_REC"/>
</dbReference>
<dbReference type="Pfam" id="PF00196">
    <property type="entry name" value="GerE"/>
    <property type="match status" value="1"/>
</dbReference>
<dbReference type="SMART" id="SM00421">
    <property type="entry name" value="HTH_LUXR"/>
    <property type="match status" value="1"/>
</dbReference>
<dbReference type="Proteomes" id="UP000032458">
    <property type="component" value="Unassembled WGS sequence"/>
</dbReference>
<accession>A0A0D7CV16</accession>
<dbReference type="EMBL" id="JRKI01000003">
    <property type="protein sequence ID" value="KIZ19207.1"/>
    <property type="molecule type" value="Genomic_DNA"/>
</dbReference>
<sequence length="241" mass="25080">MQEDIRVLVVDDEELIRSGLTMILNTAPDLCVVAAVAGEAALTAITEHRPDVVLLDITMPHVDGLTILRRLQEWPSPPHVAMLTTFDTDAYLGEALALGAGGFLLKDTAPDQLIRSVRAVATGAGCLSASVVARLRHADGGPAARAADAVHGTSGAALLEATDAVLVLDTLSPRERDILGFVGSGMTNQEIAARLHLAAATVKDHLSAVFTKLDVANRVQAAVLAERAGLVGDLGDVGKYG</sequence>
<dbReference type="RefSeq" id="WP_030068311.1">
    <property type="nucleotide sequence ID" value="NZ_JRKI01000003.1"/>
</dbReference>
<dbReference type="SUPFAM" id="SSF52172">
    <property type="entry name" value="CheY-like"/>
    <property type="match status" value="1"/>
</dbReference>
<evidence type="ECO:0000256" key="4">
    <source>
        <dbReference type="ARBA" id="ARBA00023163"/>
    </source>
</evidence>
<keyword evidence="1 5" id="KW-0597">Phosphoprotein</keyword>
<keyword evidence="4" id="KW-0804">Transcription</keyword>
<dbReference type="GO" id="GO:0000160">
    <property type="term" value="P:phosphorelay signal transduction system"/>
    <property type="evidence" value="ECO:0007669"/>
    <property type="project" value="InterPro"/>
</dbReference>
<gene>
    <name evidence="8" type="ORF">SNA_01270</name>
</gene>
<evidence type="ECO:0000313" key="8">
    <source>
        <dbReference type="EMBL" id="KIZ19207.1"/>
    </source>
</evidence>
<dbReference type="InterPro" id="IPR016032">
    <property type="entry name" value="Sig_transdc_resp-reg_C-effctor"/>
</dbReference>
<feature type="domain" description="Response regulatory" evidence="7">
    <location>
        <begin position="6"/>
        <end position="121"/>
    </location>
</feature>
<keyword evidence="3" id="KW-0238">DNA-binding</keyword>
<dbReference type="PROSITE" id="PS50110">
    <property type="entry name" value="RESPONSE_REGULATORY"/>
    <property type="match status" value="1"/>
</dbReference>
<feature type="domain" description="HTH luxR-type" evidence="6">
    <location>
        <begin position="164"/>
        <end position="229"/>
    </location>
</feature>
<organism evidence="8 9">
    <name type="scientific">Streptomyces natalensis ATCC 27448</name>
    <dbReference type="NCBI Taxonomy" id="1240678"/>
    <lineage>
        <taxon>Bacteria</taxon>
        <taxon>Bacillati</taxon>
        <taxon>Actinomycetota</taxon>
        <taxon>Actinomycetes</taxon>
        <taxon>Kitasatosporales</taxon>
        <taxon>Streptomycetaceae</taxon>
        <taxon>Streptomyces</taxon>
    </lineage>
</organism>
<dbReference type="CDD" id="cd17535">
    <property type="entry name" value="REC_NarL-like"/>
    <property type="match status" value="1"/>
</dbReference>
<dbReference type="PROSITE" id="PS00622">
    <property type="entry name" value="HTH_LUXR_1"/>
    <property type="match status" value="1"/>
</dbReference>
<dbReference type="PRINTS" id="PR00038">
    <property type="entry name" value="HTHLUXR"/>
</dbReference>
<dbReference type="InterPro" id="IPR011006">
    <property type="entry name" value="CheY-like_superfamily"/>
</dbReference>
<feature type="modified residue" description="4-aspartylphosphate" evidence="5">
    <location>
        <position position="56"/>
    </location>
</feature>
<dbReference type="InterPro" id="IPR039420">
    <property type="entry name" value="WalR-like"/>
</dbReference>
<dbReference type="PROSITE" id="PS50043">
    <property type="entry name" value="HTH_LUXR_2"/>
    <property type="match status" value="1"/>
</dbReference>
<dbReference type="SUPFAM" id="SSF46894">
    <property type="entry name" value="C-terminal effector domain of the bipartite response regulators"/>
    <property type="match status" value="1"/>
</dbReference>